<dbReference type="InterPro" id="IPR021151">
    <property type="entry name" value="GINS_A"/>
</dbReference>
<dbReference type="EMBL" id="LT841358">
    <property type="protein sequence ID" value="SMH71827.1"/>
    <property type="molecule type" value="Genomic_DNA"/>
</dbReference>
<sequence length="171" mass="19810">MHISELIQVHSIGYRLQDVKVNFGYDLKIEAPLTSIEAKQGDMLSMPRWIAEVLSSEKLIEVQDTDMIVALKQAVMKENVQGDFDLSTLDLDFYIKVNSFTRRLPQEDRDKIESMLNSLIRKRQGKIIRLADSSKMTADLAKKLTIEERTLFDYIHNNSTEFKRQIMGDKK</sequence>
<name>A0A2H1FGF1_9ARCH</name>
<protein>
    <recommendedName>
        <fullName evidence="1">GINS subunit domain-containing protein</fullName>
    </recommendedName>
</protein>
<feature type="domain" description="GINS subunit" evidence="1">
    <location>
        <begin position="74"/>
        <end position="166"/>
    </location>
</feature>
<gene>
    <name evidence="2" type="ORF">NCS_11639</name>
</gene>
<evidence type="ECO:0000313" key="3">
    <source>
        <dbReference type="Proteomes" id="UP000230607"/>
    </source>
</evidence>
<dbReference type="AlphaFoldDB" id="A0A2H1FGF1"/>
<dbReference type="Gene3D" id="1.20.58.2050">
    <property type="match status" value="1"/>
</dbReference>
<keyword evidence="3" id="KW-1185">Reference proteome</keyword>
<reference evidence="3" key="1">
    <citation type="submission" date="2017-03" db="EMBL/GenBank/DDBJ databases">
        <authorList>
            <person name="Herbold C."/>
        </authorList>
    </citation>
    <scope>NUCLEOTIDE SEQUENCE [LARGE SCALE GENOMIC DNA]</scope>
</reference>
<evidence type="ECO:0000313" key="2">
    <source>
        <dbReference type="EMBL" id="SMH71827.1"/>
    </source>
</evidence>
<evidence type="ECO:0000259" key="1">
    <source>
        <dbReference type="Pfam" id="PF05916"/>
    </source>
</evidence>
<dbReference type="InterPro" id="IPR038437">
    <property type="entry name" value="GINS_Psf3_sf"/>
</dbReference>
<organism evidence="2 3">
    <name type="scientific">Candidatus Nitrosotalea okcheonensis</name>
    <dbReference type="NCBI Taxonomy" id="1903276"/>
    <lineage>
        <taxon>Archaea</taxon>
        <taxon>Nitrososphaerota</taxon>
        <taxon>Nitrososphaeria</taxon>
        <taxon>Nitrosotaleales</taxon>
        <taxon>Nitrosotaleaceae</taxon>
        <taxon>Nitrosotalea</taxon>
    </lineage>
</organism>
<dbReference type="Proteomes" id="UP000230607">
    <property type="component" value="Chromosome 1"/>
</dbReference>
<proteinExistence type="predicted"/>
<dbReference type="RefSeq" id="WP_231911760.1">
    <property type="nucleotide sequence ID" value="NZ_LT841358.1"/>
</dbReference>
<dbReference type="CDD" id="cd11714">
    <property type="entry name" value="GINS_A_archaea"/>
    <property type="match status" value="1"/>
</dbReference>
<accession>A0A2H1FGF1</accession>
<dbReference type="Pfam" id="PF05916">
    <property type="entry name" value="Sld5"/>
    <property type="match status" value="1"/>
</dbReference>